<dbReference type="Pfam" id="PF14529">
    <property type="entry name" value="Exo_endo_phos_2"/>
    <property type="match status" value="1"/>
</dbReference>
<keyword evidence="1" id="KW-0479">Metal-binding</keyword>
<accession>A0A9D4PJ09</accession>
<dbReference type="Proteomes" id="UP000821837">
    <property type="component" value="Unassembled WGS sequence"/>
</dbReference>
<evidence type="ECO:0000313" key="4">
    <source>
        <dbReference type="EMBL" id="KAH7943739.1"/>
    </source>
</evidence>
<dbReference type="InterPro" id="IPR001878">
    <property type="entry name" value="Znf_CCHC"/>
</dbReference>
<feature type="compositionally biased region" description="Basic and acidic residues" evidence="2">
    <location>
        <begin position="56"/>
        <end position="65"/>
    </location>
</feature>
<dbReference type="AlphaFoldDB" id="A0A9D4PJ09"/>
<dbReference type="SUPFAM" id="SSF56219">
    <property type="entry name" value="DNase I-like"/>
    <property type="match status" value="1"/>
</dbReference>
<dbReference type="Gene3D" id="3.60.10.10">
    <property type="entry name" value="Endonuclease/exonuclease/phosphatase"/>
    <property type="match status" value="1"/>
</dbReference>
<dbReference type="Gene3D" id="4.10.60.10">
    <property type="entry name" value="Zinc finger, CCHC-type"/>
    <property type="match status" value="1"/>
</dbReference>
<feature type="compositionally biased region" description="Polar residues" evidence="2">
    <location>
        <begin position="319"/>
        <end position="335"/>
    </location>
</feature>
<dbReference type="GO" id="GO:0003676">
    <property type="term" value="F:nucleic acid binding"/>
    <property type="evidence" value="ECO:0007669"/>
    <property type="project" value="InterPro"/>
</dbReference>
<feature type="domain" description="CCHC-type" evidence="3">
    <location>
        <begin position="156"/>
        <end position="171"/>
    </location>
</feature>
<dbReference type="GO" id="GO:0003824">
    <property type="term" value="F:catalytic activity"/>
    <property type="evidence" value="ECO:0007669"/>
    <property type="project" value="InterPro"/>
</dbReference>
<feature type="compositionally biased region" description="Basic and acidic residues" evidence="2">
    <location>
        <begin position="9"/>
        <end position="36"/>
    </location>
</feature>
<keyword evidence="1" id="KW-0863">Zinc-finger</keyword>
<gene>
    <name evidence="4" type="ORF">HPB52_011102</name>
</gene>
<evidence type="ECO:0000313" key="5">
    <source>
        <dbReference type="Proteomes" id="UP000821837"/>
    </source>
</evidence>
<dbReference type="SMART" id="SM00343">
    <property type="entry name" value="ZnF_C2HC"/>
    <property type="match status" value="2"/>
</dbReference>
<evidence type="ECO:0000259" key="3">
    <source>
        <dbReference type="PROSITE" id="PS50158"/>
    </source>
</evidence>
<name>A0A9D4PJ09_RHISA</name>
<dbReference type="GO" id="GO:0008270">
    <property type="term" value="F:zinc ion binding"/>
    <property type="evidence" value="ECO:0007669"/>
    <property type="project" value="UniProtKB-KW"/>
</dbReference>
<dbReference type="EMBL" id="JABSTV010001253">
    <property type="protein sequence ID" value="KAH7943739.1"/>
    <property type="molecule type" value="Genomic_DNA"/>
</dbReference>
<dbReference type="PROSITE" id="PS50158">
    <property type="entry name" value="ZF_CCHC"/>
    <property type="match status" value="1"/>
</dbReference>
<feature type="region of interest" description="Disordered" evidence="2">
    <location>
        <begin position="1"/>
        <end position="70"/>
    </location>
</feature>
<evidence type="ECO:0000256" key="1">
    <source>
        <dbReference type="PROSITE-ProRule" id="PRU00047"/>
    </source>
</evidence>
<feature type="region of interest" description="Disordered" evidence="2">
    <location>
        <begin position="274"/>
        <end position="335"/>
    </location>
</feature>
<organism evidence="4 5">
    <name type="scientific">Rhipicephalus sanguineus</name>
    <name type="common">Brown dog tick</name>
    <name type="synonym">Ixodes sanguineus</name>
    <dbReference type="NCBI Taxonomy" id="34632"/>
    <lineage>
        <taxon>Eukaryota</taxon>
        <taxon>Metazoa</taxon>
        <taxon>Ecdysozoa</taxon>
        <taxon>Arthropoda</taxon>
        <taxon>Chelicerata</taxon>
        <taxon>Arachnida</taxon>
        <taxon>Acari</taxon>
        <taxon>Parasitiformes</taxon>
        <taxon>Ixodida</taxon>
        <taxon>Ixodoidea</taxon>
        <taxon>Ixodidae</taxon>
        <taxon>Rhipicephalinae</taxon>
        <taxon>Rhipicephalus</taxon>
        <taxon>Rhipicephalus</taxon>
    </lineage>
</organism>
<proteinExistence type="predicted"/>
<reference evidence="4" key="1">
    <citation type="journal article" date="2020" name="Cell">
        <title>Large-Scale Comparative Analyses of Tick Genomes Elucidate Their Genetic Diversity and Vector Capacities.</title>
        <authorList>
            <consortium name="Tick Genome and Microbiome Consortium (TIGMIC)"/>
            <person name="Jia N."/>
            <person name="Wang J."/>
            <person name="Shi W."/>
            <person name="Du L."/>
            <person name="Sun Y."/>
            <person name="Zhan W."/>
            <person name="Jiang J.F."/>
            <person name="Wang Q."/>
            <person name="Zhang B."/>
            <person name="Ji P."/>
            <person name="Bell-Sakyi L."/>
            <person name="Cui X.M."/>
            <person name="Yuan T.T."/>
            <person name="Jiang B.G."/>
            <person name="Yang W.F."/>
            <person name="Lam T.T."/>
            <person name="Chang Q.C."/>
            <person name="Ding S.J."/>
            <person name="Wang X.J."/>
            <person name="Zhu J.G."/>
            <person name="Ruan X.D."/>
            <person name="Zhao L."/>
            <person name="Wei J.T."/>
            <person name="Ye R.Z."/>
            <person name="Que T.C."/>
            <person name="Du C.H."/>
            <person name="Zhou Y.H."/>
            <person name="Cheng J.X."/>
            <person name="Dai P.F."/>
            <person name="Guo W.B."/>
            <person name="Han X.H."/>
            <person name="Huang E.J."/>
            <person name="Li L.F."/>
            <person name="Wei W."/>
            <person name="Gao Y.C."/>
            <person name="Liu J.Z."/>
            <person name="Shao H.Z."/>
            <person name="Wang X."/>
            <person name="Wang C.C."/>
            <person name="Yang T.C."/>
            <person name="Huo Q.B."/>
            <person name="Li W."/>
            <person name="Chen H.Y."/>
            <person name="Chen S.E."/>
            <person name="Zhou L.G."/>
            <person name="Ni X.B."/>
            <person name="Tian J.H."/>
            <person name="Sheng Y."/>
            <person name="Liu T."/>
            <person name="Pan Y.S."/>
            <person name="Xia L.Y."/>
            <person name="Li J."/>
            <person name="Zhao F."/>
            <person name="Cao W.C."/>
        </authorList>
    </citation>
    <scope>NUCLEOTIDE SEQUENCE</scope>
    <source>
        <strain evidence="4">Rsan-2018</strain>
    </source>
</reference>
<keyword evidence="1" id="KW-0862">Zinc</keyword>
<sequence length="724" mass="82369">MQTARRAKHAEDNGTPSERRVAPEDAGLRPLREVTRKTGPPLNDQMDTEDTSDDGVGARDARDDEGNAEWSLFTKRKPIRKVKPEQLRLERVRPDQTIDYIMDHLRCETATILDARRLGKTNMLLLTFNTPSPSTRLVFDYEITRVYEYKPKIIACYNCHGLGHIAKYCPSEEVCKQCGRKHPENAECDEELFCVACQKQGHISLNSACPSRAPKDFQNLRHNAEVPQKTVSWSEKAQAGIPKQPVLLDEHEQQIKELKKENQQLRAMIQELLERLTPQQRDIPPQTPSREGEQPSPTAKAQRGRSKSRVGRSSSKKVTANSKTPPYTGAAPSQQISAYYRPLTSKDRNDSFEWLREVEARAGSLPILVGGDFNAKHPTWGYTKADRRGRVFHDVIEMSTLNICNSLDTPTRIGLHAKQQDTTPDLTLASAGLVRQWEVKSTTWGSDHLPIIITLNRKKVREKREVLVFDWEKFRMATGDCFTDFEGFSAAVAEARPYAREYIPCNDTATHMDMHLANLWRKANRLTQQYRYKGKRHRDLMRLKRQYRLIKEYQEMLEADAWHDTCAKLGREPGLKGLWQILRSLLGKKKGAPPLSELFLREEPTSLEDRVIHTFFPHAAETPPLQLPYIRIADPRAELDTPFALEKRDFIKNGKCKHCATKGTLDHIILEGDSSPGAQWNINCREAWEALLRSEDPASQQQAISLAEGAAKSQDLFACLIASP</sequence>
<dbReference type="InterPro" id="IPR036875">
    <property type="entry name" value="Znf_CCHC_sf"/>
</dbReference>
<keyword evidence="5" id="KW-1185">Reference proteome</keyword>
<dbReference type="VEuPathDB" id="VectorBase:RSAN_029869"/>
<dbReference type="InterPro" id="IPR036691">
    <property type="entry name" value="Endo/exonu/phosph_ase_sf"/>
</dbReference>
<dbReference type="InterPro" id="IPR005135">
    <property type="entry name" value="Endo/exonuclease/phosphatase"/>
</dbReference>
<reference evidence="4" key="2">
    <citation type="submission" date="2021-09" db="EMBL/GenBank/DDBJ databases">
        <authorList>
            <person name="Jia N."/>
            <person name="Wang J."/>
            <person name="Shi W."/>
            <person name="Du L."/>
            <person name="Sun Y."/>
            <person name="Zhan W."/>
            <person name="Jiang J."/>
            <person name="Wang Q."/>
            <person name="Zhang B."/>
            <person name="Ji P."/>
            <person name="Sakyi L.B."/>
            <person name="Cui X."/>
            <person name="Yuan T."/>
            <person name="Jiang B."/>
            <person name="Yang W."/>
            <person name="Lam T.T.-Y."/>
            <person name="Chang Q."/>
            <person name="Ding S."/>
            <person name="Wang X."/>
            <person name="Zhu J."/>
            <person name="Ruan X."/>
            <person name="Zhao L."/>
            <person name="Wei J."/>
            <person name="Que T."/>
            <person name="Du C."/>
            <person name="Cheng J."/>
            <person name="Dai P."/>
            <person name="Han X."/>
            <person name="Huang E."/>
            <person name="Gao Y."/>
            <person name="Liu J."/>
            <person name="Shao H."/>
            <person name="Ye R."/>
            <person name="Li L."/>
            <person name="Wei W."/>
            <person name="Wang X."/>
            <person name="Wang C."/>
            <person name="Huo Q."/>
            <person name="Li W."/>
            <person name="Guo W."/>
            <person name="Chen H."/>
            <person name="Chen S."/>
            <person name="Zhou L."/>
            <person name="Zhou L."/>
            <person name="Ni X."/>
            <person name="Tian J."/>
            <person name="Zhou Y."/>
            <person name="Sheng Y."/>
            <person name="Liu T."/>
            <person name="Pan Y."/>
            <person name="Xia L."/>
            <person name="Li J."/>
            <person name="Zhao F."/>
            <person name="Cao W."/>
        </authorList>
    </citation>
    <scope>NUCLEOTIDE SEQUENCE</scope>
    <source>
        <strain evidence="4">Rsan-2018</strain>
        <tissue evidence="4">Larvae</tissue>
    </source>
</reference>
<dbReference type="SUPFAM" id="SSF57756">
    <property type="entry name" value="Retrovirus zinc finger-like domains"/>
    <property type="match status" value="1"/>
</dbReference>
<protein>
    <recommendedName>
        <fullName evidence="3">CCHC-type domain-containing protein</fullName>
    </recommendedName>
</protein>
<comment type="caution">
    <text evidence="4">The sequence shown here is derived from an EMBL/GenBank/DDBJ whole genome shotgun (WGS) entry which is preliminary data.</text>
</comment>
<dbReference type="PANTHER" id="PTHR33273">
    <property type="entry name" value="DOMAIN-CONTAINING PROTEIN, PUTATIVE-RELATED"/>
    <property type="match status" value="1"/>
</dbReference>
<dbReference type="PANTHER" id="PTHR33273:SF4">
    <property type="entry name" value="ENDONUCLEASE_EXONUCLEASE_PHOSPHATASE DOMAIN-CONTAINING PROTEIN"/>
    <property type="match status" value="1"/>
</dbReference>
<evidence type="ECO:0000256" key="2">
    <source>
        <dbReference type="SAM" id="MobiDB-lite"/>
    </source>
</evidence>